<comment type="caution">
    <text evidence="4">The sequence shown here is derived from an EMBL/GenBank/DDBJ whole genome shotgun (WGS) entry which is preliminary data.</text>
</comment>
<dbReference type="InterPro" id="IPR016163">
    <property type="entry name" value="Ald_DH_C"/>
</dbReference>
<feature type="region of interest" description="Disordered" evidence="2">
    <location>
        <begin position="1"/>
        <end position="34"/>
    </location>
</feature>
<dbReference type="Proteomes" id="UP001596203">
    <property type="component" value="Unassembled WGS sequence"/>
</dbReference>
<feature type="region of interest" description="Disordered" evidence="2">
    <location>
        <begin position="488"/>
        <end position="519"/>
    </location>
</feature>
<dbReference type="InterPro" id="IPR050740">
    <property type="entry name" value="Aldehyde_DH_Superfamily"/>
</dbReference>
<dbReference type="EMBL" id="JBHSPR010000087">
    <property type="protein sequence ID" value="MFC6023400.1"/>
    <property type="molecule type" value="Genomic_DNA"/>
</dbReference>
<dbReference type="Gene3D" id="3.40.309.10">
    <property type="entry name" value="Aldehyde Dehydrogenase, Chain A, domain 2"/>
    <property type="match status" value="1"/>
</dbReference>
<evidence type="ECO:0000256" key="1">
    <source>
        <dbReference type="ARBA" id="ARBA00023002"/>
    </source>
</evidence>
<gene>
    <name evidence="4" type="ORF">ACFP2T_45505</name>
</gene>
<evidence type="ECO:0000313" key="4">
    <source>
        <dbReference type="EMBL" id="MFC6023400.1"/>
    </source>
</evidence>
<protein>
    <submittedName>
        <fullName evidence="4">Aldehyde dehydrogenase (NADP(+))</fullName>
    </submittedName>
</protein>
<dbReference type="InterPro" id="IPR015590">
    <property type="entry name" value="Aldehyde_DH_dom"/>
</dbReference>
<evidence type="ECO:0000313" key="5">
    <source>
        <dbReference type="Proteomes" id="UP001596203"/>
    </source>
</evidence>
<reference evidence="5" key="1">
    <citation type="journal article" date="2019" name="Int. J. Syst. Evol. Microbiol.">
        <title>The Global Catalogue of Microorganisms (GCM) 10K type strain sequencing project: providing services to taxonomists for standard genome sequencing and annotation.</title>
        <authorList>
            <consortium name="The Broad Institute Genomics Platform"/>
            <consortium name="The Broad Institute Genome Sequencing Center for Infectious Disease"/>
            <person name="Wu L."/>
            <person name="Ma J."/>
        </authorList>
    </citation>
    <scope>NUCLEOTIDE SEQUENCE [LARGE SCALE GENOMIC DNA]</scope>
    <source>
        <strain evidence="5">ZS-35-S2</strain>
    </source>
</reference>
<dbReference type="Pfam" id="PF00171">
    <property type="entry name" value="Aldedh"/>
    <property type="match status" value="1"/>
</dbReference>
<dbReference type="SUPFAM" id="SSF53720">
    <property type="entry name" value="ALDH-like"/>
    <property type="match status" value="1"/>
</dbReference>
<dbReference type="InterPro" id="IPR044151">
    <property type="entry name" value="ALDH_KGSADH"/>
</dbReference>
<evidence type="ECO:0000259" key="3">
    <source>
        <dbReference type="Pfam" id="PF00171"/>
    </source>
</evidence>
<proteinExistence type="predicted"/>
<feature type="domain" description="Aldehyde dehydrogenase" evidence="3">
    <location>
        <begin position="7"/>
        <end position="440"/>
    </location>
</feature>
<keyword evidence="5" id="KW-1185">Reference proteome</keyword>
<dbReference type="InterPro" id="IPR016161">
    <property type="entry name" value="Ald_DH/histidinol_DH"/>
</dbReference>
<evidence type="ECO:0000256" key="2">
    <source>
        <dbReference type="SAM" id="MobiDB-lite"/>
    </source>
</evidence>
<dbReference type="Gene3D" id="3.40.605.10">
    <property type="entry name" value="Aldehyde Dehydrogenase, Chain A, domain 1"/>
    <property type="match status" value="1"/>
</dbReference>
<dbReference type="CDD" id="cd07129">
    <property type="entry name" value="ALDH_KGSADH"/>
    <property type="match status" value="1"/>
</dbReference>
<name>A0ABW1KP48_9ACTN</name>
<feature type="compositionally biased region" description="Basic and acidic residues" evidence="2">
    <location>
        <begin position="488"/>
        <end position="502"/>
    </location>
</feature>
<accession>A0ABW1KP48</accession>
<organism evidence="4 5">
    <name type="scientific">Plantactinospora solaniradicis</name>
    <dbReference type="NCBI Taxonomy" id="1723736"/>
    <lineage>
        <taxon>Bacteria</taxon>
        <taxon>Bacillati</taxon>
        <taxon>Actinomycetota</taxon>
        <taxon>Actinomycetes</taxon>
        <taxon>Micromonosporales</taxon>
        <taxon>Micromonosporaceae</taxon>
        <taxon>Plantactinospora</taxon>
    </lineage>
</organism>
<keyword evidence="1" id="KW-0560">Oxidoreductase</keyword>
<dbReference type="RefSeq" id="WP_377433638.1">
    <property type="nucleotide sequence ID" value="NZ_JBHSPR010000087.1"/>
</dbReference>
<sequence>MNVVSTVDPRDGRPRETHLRETSDPELESAVGQASSATEWLAGLGRHGRAGMLDEIAASLESHRADLVATAEGETGLGHPRLDFELTRAIIQFRMFGDVLRDGGYVEAAIDHAAETPLGPAPDVRRMLVPLGPVAVFGASNFPFAFSVAGGDTASALAAGCPVIVKAHPSHPLTSQASGEAIAAAVRRLGGPDGVVAVVHGQDAGLALVRHPAVRAAALTGSIGAARAIQTAIDERPYPIPFYGELSSVNPIVVLPAAATERGSQIAEGLFASFTGSGGQLCTKPGLAFIPSDPAGDELVEVLRDRVASAGGTVLLNERIRDAFVEAEARLERAGARVSARPDVASAPGFTVAPALLEIDISRLSAEIAEECFGPLLVVVRYGEAADLDRALAVVPPSLTGSIHTGTHDDRAAVRRLADQFAARAGRIVFDGYPTGVRVSWAQHHGGPWPSTNSLYTSVGATATRRFLRPLAWQDAPDWILPEELRDGSGEIPRRVDGRLEPGDPAARHGNATGGVVTS</sequence>
<dbReference type="InterPro" id="IPR016162">
    <property type="entry name" value="Ald_DH_N"/>
</dbReference>
<dbReference type="PANTHER" id="PTHR43353:SF3">
    <property type="entry name" value="ALDEHYDE DEHYDROGENASE-RELATED"/>
    <property type="match status" value="1"/>
</dbReference>
<feature type="compositionally biased region" description="Basic and acidic residues" evidence="2">
    <location>
        <begin position="8"/>
        <end position="23"/>
    </location>
</feature>
<dbReference type="PANTHER" id="PTHR43353">
    <property type="entry name" value="SUCCINATE-SEMIALDEHYDE DEHYDROGENASE, MITOCHONDRIAL"/>
    <property type="match status" value="1"/>
</dbReference>